<keyword evidence="4" id="KW-1185">Reference proteome</keyword>
<organism evidence="3 4">
    <name type="scientific">Tanacetum coccineum</name>
    <dbReference type="NCBI Taxonomy" id="301880"/>
    <lineage>
        <taxon>Eukaryota</taxon>
        <taxon>Viridiplantae</taxon>
        <taxon>Streptophyta</taxon>
        <taxon>Embryophyta</taxon>
        <taxon>Tracheophyta</taxon>
        <taxon>Spermatophyta</taxon>
        <taxon>Magnoliopsida</taxon>
        <taxon>eudicotyledons</taxon>
        <taxon>Gunneridae</taxon>
        <taxon>Pentapetalae</taxon>
        <taxon>asterids</taxon>
        <taxon>campanulids</taxon>
        <taxon>Asterales</taxon>
        <taxon>Asteraceae</taxon>
        <taxon>Asteroideae</taxon>
        <taxon>Anthemideae</taxon>
        <taxon>Anthemidinae</taxon>
        <taxon>Tanacetum</taxon>
    </lineage>
</organism>
<dbReference type="PANTHER" id="PTHR11439">
    <property type="entry name" value="GAG-POL-RELATED RETROTRANSPOSON"/>
    <property type="match status" value="1"/>
</dbReference>
<reference evidence="3" key="2">
    <citation type="submission" date="2022-01" db="EMBL/GenBank/DDBJ databases">
        <authorList>
            <person name="Yamashiro T."/>
            <person name="Shiraishi A."/>
            <person name="Satake H."/>
            <person name="Nakayama K."/>
        </authorList>
    </citation>
    <scope>NUCLEOTIDE SEQUENCE</scope>
</reference>
<feature type="domain" description="Plastocyanin-like" evidence="2">
    <location>
        <begin position="390"/>
        <end position="425"/>
    </location>
</feature>
<evidence type="ECO:0000313" key="3">
    <source>
        <dbReference type="EMBL" id="GJT90488.1"/>
    </source>
</evidence>
<reference evidence="3" key="1">
    <citation type="journal article" date="2022" name="Int. J. Mol. Sci.">
        <title>Draft Genome of Tanacetum Coccineum: Genomic Comparison of Closely Related Tanacetum-Family Plants.</title>
        <authorList>
            <person name="Yamashiro T."/>
            <person name="Shiraishi A."/>
            <person name="Nakayama K."/>
            <person name="Satake H."/>
        </authorList>
    </citation>
    <scope>NUCLEOTIDE SEQUENCE</scope>
</reference>
<evidence type="ECO:0000313" key="4">
    <source>
        <dbReference type="Proteomes" id="UP001151760"/>
    </source>
</evidence>
<dbReference type="EMBL" id="BQNB010019925">
    <property type="protein sequence ID" value="GJT90488.1"/>
    <property type="molecule type" value="Genomic_DNA"/>
</dbReference>
<gene>
    <name evidence="3" type="ORF">Tco_1079333</name>
</gene>
<comment type="caution">
    <text evidence="3">The sequence shown here is derived from an EMBL/GenBank/DDBJ whole genome shotgun (WGS) entry which is preliminary data.</text>
</comment>
<dbReference type="CDD" id="cd09272">
    <property type="entry name" value="RNase_HI_RT_Ty1"/>
    <property type="match status" value="1"/>
</dbReference>
<dbReference type="SUPFAM" id="SSF49503">
    <property type="entry name" value="Cupredoxins"/>
    <property type="match status" value="1"/>
</dbReference>
<sequence length="546" mass="61603">MSFAEVEYVVAARCCAQVTRIKSKKSSLFDVCDCSYWLFFEEKETVPISIANLEKVLSYTLFWPLSVNKAPNNFFLKDFVQTQLSFKSLCSSSLTIIHRMWPIVKNLLKKTRSGKAESGSRGEGGKKKTSTFVNALSFIGASMVRIGADSDKNYTVSAIAVFKKMGYWCTSPSQCPNRDPFTIRTRPSANFANTRAQSSNASANWHSDTGANSHVTPDLDEMYSVCQYMHALTENHWSAVKRILRYLYGTVKHGNPDTSLEAFSDADWARDSDDRWFTGEFAIYLGSNLISWTARKHRTVLHSSIEAEYKALADIVAELTWLQALLNELGIRSSSTPILWLLKESFRVFTIYLHIDQIADIFTKPLPTPRFLDSFLKIKAAGVGVLRLQGGQKKFNVIDQAERNTIGVPFGGWVAIRFRADNPGKENGEMLIDSIENGSFQLKEEITIPGVDGVADVKRAQTVADLSPAETIQYDCDTKETNIILLGLPVEIYTLIIHFQTAKEIWDRVKELMEGTELTLQEHESKLYDEFDRFTSDPGELIHPYY</sequence>
<accession>A0ABQ5HTJ2</accession>
<dbReference type="Pfam" id="PF07731">
    <property type="entry name" value="Cu-oxidase_2"/>
    <property type="match status" value="1"/>
</dbReference>
<comment type="similarity">
    <text evidence="1">Belongs to the multicopper oxidase family.</text>
</comment>
<evidence type="ECO:0000256" key="1">
    <source>
        <dbReference type="ARBA" id="ARBA00010609"/>
    </source>
</evidence>
<dbReference type="Proteomes" id="UP001151760">
    <property type="component" value="Unassembled WGS sequence"/>
</dbReference>
<dbReference type="PANTHER" id="PTHR11439:SF450">
    <property type="entry name" value="REVERSE TRANSCRIPTASE TY1_COPIA-TYPE DOMAIN-CONTAINING PROTEIN"/>
    <property type="match status" value="1"/>
</dbReference>
<name>A0ABQ5HTJ2_9ASTR</name>
<proteinExistence type="inferred from homology"/>
<protein>
    <submittedName>
        <fullName evidence="3">Gag/pol polyprotein</fullName>
    </submittedName>
</protein>
<dbReference type="InterPro" id="IPR008972">
    <property type="entry name" value="Cupredoxin"/>
</dbReference>
<dbReference type="InterPro" id="IPR011706">
    <property type="entry name" value="Cu-oxidase_C"/>
</dbReference>
<evidence type="ECO:0000259" key="2">
    <source>
        <dbReference type="Pfam" id="PF07731"/>
    </source>
</evidence>
<dbReference type="Gene3D" id="2.60.40.420">
    <property type="entry name" value="Cupredoxins - blue copper proteins"/>
    <property type="match status" value="1"/>
</dbReference>